<keyword evidence="1" id="KW-0472">Membrane</keyword>
<dbReference type="Gene3D" id="3.90.550.10">
    <property type="entry name" value="Spore Coat Polysaccharide Biosynthesis Protein SpsA, Chain A"/>
    <property type="match status" value="1"/>
</dbReference>
<dbReference type="Pfam" id="PF13641">
    <property type="entry name" value="Glyco_tranf_2_3"/>
    <property type="match status" value="1"/>
</dbReference>
<dbReference type="PANTHER" id="PTHR43685:SF3">
    <property type="entry name" value="SLR2126 PROTEIN"/>
    <property type="match status" value="1"/>
</dbReference>
<feature type="transmembrane region" description="Helical" evidence="1">
    <location>
        <begin position="238"/>
        <end position="258"/>
    </location>
</feature>
<gene>
    <name evidence="2" type="ORF">A2415_00380</name>
</gene>
<dbReference type="SUPFAM" id="SSF53448">
    <property type="entry name" value="Nucleotide-diphospho-sugar transferases"/>
    <property type="match status" value="1"/>
</dbReference>
<comment type="caution">
    <text evidence="2">The sequence shown here is derived from an EMBL/GenBank/DDBJ whole genome shotgun (WGS) entry which is preliminary data.</text>
</comment>
<evidence type="ECO:0008006" key="4">
    <source>
        <dbReference type="Google" id="ProtNLM"/>
    </source>
</evidence>
<organism evidence="2 3">
    <name type="scientific">candidate division WWE3 bacterium RIFOXYC1_FULL_39_7</name>
    <dbReference type="NCBI Taxonomy" id="1802643"/>
    <lineage>
        <taxon>Bacteria</taxon>
        <taxon>Katanobacteria</taxon>
    </lineage>
</organism>
<evidence type="ECO:0000313" key="2">
    <source>
        <dbReference type="EMBL" id="OGC69108.1"/>
    </source>
</evidence>
<feature type="transmembrane region" description="Helical" evidence="1">
    <location>
        <begin position="264"/>
        <end position="282"/>
    </location>
</feature>
<evidence type="ECO:0000313" key="3">
    <source>
        <dbReference type="Proteomes" id="UP000179113"/>
    </source>
</evidence>
<reference evidence="2 3" key="1">
    <citation type="journal article" date="2016" name="Nat. Commun.">
        <title>Thousands of microbial genomes shed light on interconnected biogeochemical processes in an aquifer system.</title>
        <authorList>
            <person name="Anantharaman K."/>
            <person name="Brown C.T."/>
            <person name="Hug L.A."/>
            <person name="Sharon I."/>
            <person name="Castelle C.J."/>
            <person name="Probst A.J."/>
            <person name="Thomas B.C."/>
            <person name="Singh A."/>
            <person name="Wilkins M.J."/>
            <person name="Karaoz U."/>
            <person name="Brodie E.L."/>
            <person name="Williams K.H."/>
            <person name="Hubbard S.S."/>
            <person name="Banfield J.F."/>
        </authorList>
    </citation>
    <scope>NUCLEOTIDE SEQUENCE [LARGE SCALE GENOMIC DNA]</scope>
</reference>
<dbReference type="PANTHER" id="PTHR43685">
    <property type="entry name" value="GLYCOSYLTRANSFERASE"/>
    <property type="match status" value="1"/>
</dbReference>
<dbReference type="InterPro" id="IPR050834">
    <property type="entry name" value="Glycosyltransf_2"/>
</dbReference>
<dbReference type="AlphaFoldDB" id="A0A1F4WID9"/>
<proteinExistence type="predicted"/>
<accession>A0A1F4WID9</accession>
<dbReference type="InterPro" id="IPR029044">
    <property type="entry name" value="Nucleotide-diphossugar_trans"/>
</dbReference>
<keyword evidence="1" id="KW-0812">Transmembrane</keyword>
<sequence length="321" mass="36558">MKKPVVSIIIPLYVITERFFGDLEKFTELNYPSYEILVVCDKRIQITVPKARLILTGRKRTGPAEKRDIALKHARGSICAFIDDDAYPDCDWLKNAVADFTDKRIAAVGGPGITPKEDNYWEQLTGFAYESYFCGGAARYRFVKGRRRFVDDYPAYNLLVRKDVLKNVGGYGSHFYGGEDTFLCLKIIKAGYRIVYDPKVVVYHHRRALFVPYLKQIANIGKHRGYFAKVYPETSRRLMYFLPTALAVGFWGMPIASIMFPVLFFPYLVLLSFVVFALGLSISFNKVGYVSSVLVAVGIIMTHVVYGTNFVLGYFTQDLKR</sequence>
<feature type="transmembrane region" description="Helical" evidence="1">
    <location>
        <begin position="289"/>
        <end position="315"/>
    </location>
</feature>
<name>A0A1F4WID9_UNCKA</name>
<keyword evidence="1" id="KW-1133">Transmembrane helix</keyword>
<protein>
    <recommendedName>
        <fullName evidence="4">Glycosyltransferase 2-like domain-containing protein</fullName>
    </recommendedName>
</protein>
<dbReference type="EMBL" id="MEWA01000027">
    <property type="protein sequence ID" value="OGC69108.1"/>
    <property type="molecule type" value="Genomic_DNA"/>
</dbReference>
<dbReference type="Proteomes" id="UP000179113">
    <property type="component" value="Unassembled WGS sequence"/>
</dbReference>
<evidence type="ECO:0000256" key="1">
    <source>
        <dbReference type="SAM" id="Phobius"/>
    </source>
</evidence>